<dbReference type="PANTHER" id="PTHR47980">
    <property type="entry name" value="LD44762P"/>
    <property type="match status" value="1"/>
</dbReference>
<evidence type="ECO:0000256" key="2">
    <source>
        <dbReference type="ARBA" id="ARBA00022741"/>
    </source>
</evidence>
<dbReference type="SUPFAM" id="SSF52540">
    <property type="entry name" value="P-loop containing nucleoside triphosphate hydrolases"/>
    <property type="match status" value="1"/>
</dbReference>
<dbReference type="SMART" id="SM00175">
    <property type="entry name" value="RAB"/>
    <property type="match status" value="1"/>
</dbReference>
<dbReference type="EMBL" id="CAAALY010110034">
    <property type="protein sequence ID" value="VEL30168.1"/>
    <property type="molecule type" value="Genomic_DNA"/>
</dbReference>
<evidence type="ECO:0000256" key="1">
    <source>
        <dbReference type="ARBA" id="ARBA00006270"/>
    </source>
</evidence>
<comment type="similarity">
    <text evidence="1">Belongs to the small GTPase superfamily. Rab family.</text>
</comment>
<dbReference type="InterPro" id="IPR027417">
    <property type="entry name" value="P-loop_NTPase"/>
</dbReference>
<keyword evidence="6" id="KW-1185">Reference proteome</keyword>
<dbReference type="GO" id="GO:0005525">
    <property type="term" value="F:GTP binding"/>
    <property type="evidence" value="ECO:0007669"/>
    <property type="project" value="UniProtKB-KW"/>
</dbReference>
<evidence type="ECO:0000256" key="4">
    <source>
        <dbReference type="ARBA" id="ARBA00023289"/>
    </source>
</evidence>
<dbReference type="Pfam" id="PF00071">
    <property type="entry name" value="Ras"/>
    <property type="match status" value="1"/>
</dbReference>
<dbReference type="OrthoDB" id="9989112at2759"/>
<keyword evidence="4" id="KW-0636">Prenylation</keyword>
<organism evidence="5 6">
    <name type="scientific">Protopolystoma xenopodis</name>
    <dbReference type="NCBI Taxonomy" id="117903"/>
    <lineage>
        <taxon>Eukaryota</taxon>
        <taxon>Metazoa</taxon>
        <taxon>Spiralia</taxon>
        <taxon>Lophotrochozoa</taxon>
        <taxon>Platyhelminthes</taxon>
        <taxon>Monogenea</taxon>
        <taxon>Polyopisthocotylea</taxon>
        <taxon>Polystomatidea</taxon>
        <taxon>Polystomatidae</taxon>
        <taxon>Protopolystoma</taxon>
    </lineage>
</organism>
<accession>A0A448X7R0</accession>
<evidence type="ECO:0000256" key="3">
    <source>
        <dbReference type="ARBA" id="ARBA00023134"/>
    </source>
</evidence>
<dbReference type="FunFam" id="3.40.50.300:FF:001447">
    <property type="entry name" value="Ras-related protein Rab-1B"/>
    <property type="match status" value="1"/>
</dbReference>
<evidence type="ECO:0000313" key="5">
    <source>
        <dbReference type="EMBL" id="VEL30168.1"/>
    </source>
</evidence>
<dbReference type="PRINTS" id="PR00449">
    <property type="entry name" value="RASTRNSFRMNG"/>
</dbReference>
<dbReference type="InterPro" id="IPR050305">
    <property type="entry name" value="Small_GTPase_Rab"/>
</dbReference>
<dbReference type="GO" id="GO:0003924">
    <property type="term" value="F:GTPase activity"/>
    <property type="evidence" value="ECO:0007669"/>
    <property type="project" value="InterPro"/>
</dbReference>
<dbReference type="PROSITE" id="PS51419">
    <property type="entry name" value="RAB"/>
    <property type="match status" value="1"/>
</dbReference>
<gene>
    <name evidence="5" type="ORF">PXEA_LOCUS23608</name>
</gene>
<keyword evidence="4" id="KW-0449">Lipoprotein</keyword>
<reference evidence="5" key="1">
    <citation type="submission" date="2018-11" db="EMBL/GenBank/DDBJ databases">
        <authorList>
            <consortium name="Pathogen Informatics"/>
        </authorList>
    </citation>
    <scope>NUCLEOTIDE SEQUENCE</scope>
</reference>
<dbReference type="Proteomes" id="UP000784294">
    <property type="component" value="Unassembled WGS sequence"/>
</dbReference>
<comment type="caution">
    <text evidence="5">The sequence shown here is derived from an EMBL/GenBank/DDBJ whole genome shotgun (WGS) entry which is preliminary data.</text>
</comment>
<proteinExistence type="inferred from homology"/>
<protein>
    <submittedName>
        <fullName evidence="5">Uncharacterized protein</fullName>
    </submittedName>
</protein>
<dbReference type="InterPro" id="IPR001806">
    <property type="entry name" value="Small_GTPase"/>
</dbReference>
<keyword evidence="3" id="KW-0342">GTP-binding</keyword>
<evidence type="ECO:0000313" key="6">
    <source>
        <dbReference type="Proteomes" id="UP000784294"/>
    </source>
</evidence>
<dbReference type="Gene3D" id="3.40.50.300">
    <property type="entry name" value="P-loop containing nucleotide triphosphate hydrolases"/>
    <property type="match status" value="1"/>
</dbReference>
<sequence length="101" mass="11793">MLLRFANDCFTDNFITTIGVDFKVRTIQFDGNVIKLHIWDTAGQERFRTISSAYYRGASGVFIVYDITNTVSTLDFKLSIYINWRMYLLFRLLLCITSKIT</sequence>
<keyword evidence="2" id="KW-0547">Nucleotide-binding</keyword>
<dbReference type="AlphaFoldDB" id="A0A448X7R0"/>
<name>A0A448X7R0_9PLAT</name>